<keyword evidence="3" id="KW-1185">Reference proteome</keyword>
<dbReference type="EMBL" id="JAUYZG010000007">
    <property type="protein sequence ID" value="KAK2902924.1"/>
    <property type="molecule type" value="Genomic_DNA"/>
</dbReference>
<organism evidence="2 3">
    <name type="scientific">Cirrhinus molitorella</name>
    <name type="common">mud carp</name>
    <dbReference type="NCBI Taxonomy" id="172907"/>
    <lineage>
        <taxon>Eukaryota</taxon>
        <taxon>Metazoa</taxon>
        <taxon>Chordata</taxon>
        <taxon>Craniata</taxon>
        <taxon>Vertebrata</taxon>
        <taxon>Euteleostomi</taxon>
        <taxon>Actinopterygii</taxon>
        <taxon>Neopterygii</taxon>
        <taxon>Teleostei</taxon>
        <taxon>Ostariophysi</taxon>
        <taxon>Cypriniformes</taxon>
        <taxon>Cyprinidae</taxon>
        <taxon>Labeoninae</taxon>
        <taxon>Labeonini</taxon>
        <taxon>Cirrhinus</taxon>
    </lineage>
</organism>
<evidence type="ECO:0000313" key="3">
    <source>
        <dbReference type="Proteomes" id="UP001187343"/>
    </source>
</evidence>
<evidence type="ECO:0000313" key="2">
    <source>
        <dbReference type="EMBL" id="KAK2902924.1"/>
    </source>
</evidence>
<feature type="compositionally biased region" description="Basic and acidic residues" evidence="1">
    <location>
        <begin position="1"/>
        <end position="20"/>
    </location>
</feature>
<reference evidence="2" key="1">
    <citation type="submission" date="2023-08" db="EMBL/GenBank/DDBJ databases">
        <title>Chromosome-level Genome Assembly of mud carp (Cirrhinus molitorella).</title>
        <authorList>
            <person name="Liu H."/>
        </authorList>
    </citation>
    <scope>NUCLEOTIDE SEQUENCE</scope>
    <source>
        <strain evidence="2">Prfri</strain>
        <tissue evidence="2">Muscle</tissue>
    </source>
</reference>
<feature type="region of interest" description="Disordered" evidence="1">
    <location>
        <begin position="1"/>
        <end position="89"/>
    </location>
</feature>
<protein>
    <submittedName>
        <fullName evidence="2">Uncharacterized protein</fullName>
    </submittedName>
</protein>
<dbReference type="AlphaFoldDB" id="A0AA88PSZ7"/>
<sequence length="89" mass="10230">MDDMRDGKRGIRYGSDRARQDGSICQKGSSIKETHEENTNSCQQKMEMERERGREEEGISLKGRTDGGAKLRNDTQKRTERPERERKGG</sequence>
<evidence type="ECO:0000256" key="1">
    <source>
        <dbReference type="SAM" id="MobiDB-lite"/>
    </source>
</evidence>
<dbReference type="Proteomes" id="UP001187343">
    <property type="component" value="Unassembled WGS sequence"/>
</dbReference>
<comment type="caution">
    <text evidence="2">The sequence shown here is derived from an EMBL/GenBank/DDBJ whole genome shotgun (WGS) entry which is preliminary data.</text>
</comment>
<gene>
    <name evidence="2" type="ORF">Q8A67_007637</name>
</gene>
<feature type="compositionally biased region" description="Basic and acidic residues" evidence="1">
    <location>
        <begin position="46"/>
        <end position="89"/>
    </location>
</feature>
<name>A0AA88PSZ7_9TELE</name>
<proteinExistence type="predicted"/>
<accession>A0AA88PSZ7</accession>